<organism evidence="2 3">
    <name type="scientific">Alcanivorax hongdengensis A-11-3</name>
    <dbReference type="NCBI Taxonomy" id="1177179"/>
    <lineage>
        <taxon>Bacteria</taxon>
        <taxon>Pseudomonadati</taxon>
        <taxon>Pseudomonadota</taxon>
        <taxon>Gammaproteobacteria</taxon>
        <taxon>Oceanospirillales</taxon>
        <taxon>Alcanivoracaceae</taxon>
        <taxon>Alcanivorax</taxon>
    </lineage>
</organism>
<dbReference type="EMBL" id="AMRJ01000002">
    <property type="protein sequence ID" value="EKF75660.1"/>
    <property type="molecule type" value="Genomic_DNA"/>
</dbReference>
<feature type="domain" description="Thioredoxin" evidence="1">
    <location>
        <begin position="24"/>
        <end position="106"/>
    </location>
</feature>
<evidence type="ECO:0000313" key="2">
    <source>
        <dbReference type="EMBL" id="EKF75660.1"/>
    </source>
</evidence>
<keyword evidence="3" id="KW-1185">Reference proteome</keyword>
<comment type="caution">
    <text evidence="2">The sequence shown here is derived from an EMBL/GenBank/DDBJ whole genome shotgun (WGS) entry which is preliminary data.</text>
</comment>
<dbReference type="RefSeq" id="WP_008927644.1">
    <property type="nucleotide sequence ID" value="NZ_AMRJ01000002.1"/>
</dbReference>
<dbReference type="OrthoDB" id="215495at2"/>
<evidence type="ECO:0000313" key="3">
    <source>
        <dbReference type="Proteomes" id="UP000010164"/>
    </source>
</evidence>
<gene>
    <name evidence="2" type="ORF">A11A3_02287</name>
</gene>
<dbReference type="STRING" id="1177179.A11A3_02287"/>
<dbReference type="Proteomes" id="UP000010164">
    <property type="component" value="Unassembled WGS sequence"/>
</dbReference>
<dbReference type="InterPro" id="IPR013766">
    <property type="entry name" value="Thioredoxin_domain"/>
</dbReference>
<name>L0WII9_9GAMM</name>
<dbReference type="AlphaFoldDB" id="L0WII9"/>
<dbReference type="CDD" id="cd02947">
    <property type="entry name" value="TRX_family"/>
    <property type="match status" value="1"/>
</dbReference>
<accession>L0WII9</accession>
<protein>
    <submittedName>
        <fullName evidence="2">Thioredoxin</fullName>
    </submittedName>
</protein>
<sequence length="112" mass="12409">MIVGYVKTYQPETLTREQLDALPGLRVVEFGTNWCGYCLAAQPDIARAFELAGADALAHLKVEDGPGRPLGRSFRVKLWPTLIFMREGQELARLVRPGNADVIAEQLSLLLD</sequence>
<reference evidence="2 3" key="1">
    <citation type="journal article" date="2012" name="J. Bacteriol.">
        <title>Genome Sequence of the Alkane-Degrading Bacterium Alcanivorax hongdengensis Type Strain A-11-3.</title>
        <authorList>
            <person name="Lai Q."/>
            <person name="Shao Z."/>
        </authorList>
    </citation>
    <scope>NUCLEOTIDE SEQUENCE [LARGE SCALE GENOMIC DNA]</scope>
    <source>
        <strain evidence="2 3">A-11-3</strain>
    </source>
</reference>
<proteinExistence type="predicted"/>
<dbReference type="eggNOG" id="COG0526">
    <property type="taxonomic scope" value="Bacteria"/>
</dbReference>
<dbReference type="Pfam" id="PF00085">
    <property type="entry name" value="Thioredoxin"/>
    <property type="match status" value="1"/>
</dbReference>
<dbReference type="Gene3D" id="3.40.30.10">
    <property type="entry name" value="Glutaredoxin"/>
    <property type="match status" value="1"/>
</dbReference>
<dbReference type="SUPFAM" id="SSF52833">
    <property type="entry name" value="Thioredoxin-like"/>
    <property type="match status" value="1"/>
</dbReference>
<evidence type="ECO:0000259" key="1">
    <source>
        <dbReference type="Pfam" id="PF00085"/>
    </source>
</evidence>
<dbReference type="InterPro" id="IPR036249">
    <property type="entry name" value="Thioredoxin-like_sf"/>
</dbReference>
<dbReference type="PATRIC" id="fig|1177179.3.peg.451"/>